<evidence type="ECO:0000313" key="2">
    <source>
        <dbReference type="EMBL" id="QJA84109.1"/>
    </source>
</evidence>
<protein>
    <recommendedName>
        <fullName evidence="3">DUF1018 domain-containing protein</fullName>
    </recommendedName>
</protein>
<organism evidence="2">
    <name type="scientific">viral metagenome</name>
    <dbReference type="NCBI Taxonomy" id="1070528"/>
    <lineage>
        <taxon>unclassified sequences</taxon>
        <taxon>metagenomes</taxon>
        <taxon>organismal metagenomes</taxon>
    </lineage>
</organism>
<dbReference type="EMBL" id="MT142524">
    <property type="protein sequence ID" value="QJA84109.1"/>
    <property type="molecule type" value="Genomic_DNA"/>
</dbReference>
<proteinExistence type="predicted"/>
<evidence type="ECO:0008006" key="3">
    <source>
        <dbReference type="Google" id="ProtNLM"/>
    </source>
</evidence>
<name>A0A6M3KPX4_9ZZZZ</name>
<dbReference type="AlphaFoldDB" id="A0A6M3KPX4"/>
<gene>
    <name evidence="2" type="ORF">MM415A00224_0008</name>
    <name evidence="1" type="ORF">MM415B00387_0048</name>
</gene>
<dbReference type="EMBL" id="MT141540">
    <property type="protein sequence ID" value="QJA65555.1"/>
    <property type="molecule type" value="Genomic_DNA"/>
</dbReference>
<evidence type="ECO:0000313" key="1">
    <source>
        <dbReference type="EMBL" id="QJA65555.1"/>
    </source>
</evidence>
<sequence length="175" mass="20576">MVSRKHRASPCGLRPDKRNRSASEIYNLQNKVLHKIFEQIGFPYNKEKAYLCAVFTGMFGRKVTGLSDMTLVERRQAISHFAPSTKGYRVNNPGVPREFREWKKGDDEKCFEMIPAEDRQLRMAYALLLELGQTPDKMPVIVRARYGIDHERWIQPKQLNDLINYLLYRVQNCRR</sequence>
<accession>A0A6M3KPX4</accession>
<reference evidence="2" key="1">
    <citation type="submission" date="2020-03" db="EMBL/GenBank/DDBJ databases">
        <title>The deep terrestrial virosphere.</title>
        <authorList>
            <person name="Holmfeldt K."/>
            <person name="Nilsson E."/>
            <person name="Simone D."/>
            <person name="Lopez-Fernandez M."/>
            <person name="Wu X."/>
            <person name="de Brujin I."/>
            <person name="Lundin D."/>
            <person name="Andersson A."/>
            <person name="Bertilsson S."/>
            <person name="Dopson M."/>
        </authorList>
    </citation>
    <scope>NUCLEOTIDE SEQUENCE</scope>
    <source>
        <strain evidence="2">MM415A00224</strain>
        <strain evidence="1">MM415B00387</strain>
    </source>
</reference>